<dbReference type="EMBL" id="SNRY01000056">
    <property type="protein sequence ID" value="KAA6348999.1"/>
    <property type="molecule type" value="Genomic_DNA"/>
</dbReference>
<name>A0A5J4SS32_9ZZZZ</name>
<evidence type="ECO:0008006" key="2">
    <source>
        <dbReference type="Google" id="ProtNLM"/>
    </source>
</evidence>
<dbReference type="AlphaFoldDB" id="A0A5J4SS32"/>
<gene>
    <name evidence="1" type="ORF">EZS27_003599</name>
</gene>
<organism evidence="1">
    <name type="scientific">termite gut metagenome</name>
    <dbReference type="NCBI Taxonomy" id="433724"/>
    <lineage>
        <taxon>unclassified sequences</taxon>
        <taxon>metagenomes</taxon>
        <taxon>organismal metagenomes</taxon>
    </lineage>
</organism>
<evidence type="ECO:0000313" key="1">
    <source>
        <dbReference type="EMBL" id="KAA6348999.1"/>
    </source>
</evidence>
<accession>A0A5J4SS32</accession>
<comment type="caution">
    <text evidence="1">The sequence shown here is derived from an EMBL/GenBank/DDBJ whole genome shotgun (WGS) entry which is preliminary data.</text>
</comment>
<sequence length="186" mass="21895">MNYYFDIQEIEHQVRKSKMYSERFENQMAFKVNTLKELCGRLPQTGEIFFIETTKSFTAFTFIVHVLKHAGRLEHLYIATYSTNERIINALLRWREKGLIGTIHLHVSETLKFRMPAIFERLTALRDNHIIKLTFAWSHKKVTGIQTAAGEYYVVEGSGNYGENALEEQYVFLQNKQIYEFRTGQN</sequence>
<protein>
    <recommendedName>
        <fullName evidence="2">Phospholipase D-like domain-containing protein</fullName>
    </recommendedName>
</protein>
<reference evidence="1" key="1">
    <citation type="submission" date="2019-03" db="EMBL/GenBank/DDBJ databases">
        <title>Single cell metagenomics reveals metabolic interactions within the superorganism composed of flagellate Streblomastix strix and complex community of Bacteroidetes bacteria on its surface.</title>
        <authorList>
            <person name="Treitli S.C."/>
            <person name="Kolisko M."/>
            <person name="Husnik F."/>
            <person name="Keeling P."/>
            <person name="Hampl V."/>
        </authorList>
    </citation>
    <scope>NUCLEOTIDE SEQUENCE</scope>
    <source>
        <strain evidence="1">STM</strain>
    </source>
</reference>
<proteinExistence type="predicted"/>